<name>A0A0C5VU09_9GAMM</name>
<dbReference type="GO" id="GO:0016226">
    <property type="term" value="P:iron-sulfur cluster assembly"/>
    <property type="evidence" value="ECO:0007669"/>
    <property type="project" value="InterPro"/>
</dbReference>
<reference evidence="3 4" key="1">
    <citation type="submission" date="2014-01" db="EMBL/GenBank/DDBJ databases">
        <title>Full genme sequencing of cellulolytic bacterium Gynuella sunshinyii YC6258T gen. nov., sp. nov.</title>
        <authorList>
            <person name="Khan H."/>
            <person name="Chung E.J."/>
            <person name="Chung Y.R."/>
        </authorList>
    </citation>
    <scope>NUCLEOTIDE SEQUENCE [LARGE SCALE GENOMIC DNA]</scope>
    <source>
        <strain evidence="3 4">YC6258</strain>
    </source>
</reference>
<dbReference type="STRING" id="1445510.YC6258_04731"/>
<keyword evidence="4" id="KW-1185">Reference proteome</keyword>
<organism evidence="3 4">
    <name type="scientific">Gynuella sunshinyii YC6258</name>
    <dbReference type="NCBI Taxonomy" id="1445510"/>
    <lineage>
        <taxon>Bacteria</taxon>
        <taxon>Pseudomonadati</taxon>
        <taxon>Pseudomonadota</taxon>
        <taxon>Gammaproteobacteria</taxon>
        <taxon>Oceanospirillales</taxon>
        <taxon>Saccharospirillaceae</taxon>
        <taxon>Gynuella</taxon>
    </lineage>
</organism>
<protein>
    <recommendedName>
        <fullName evidence="2">Core domain-containing protein</fullName>
    </recommendedName>
</protein>
<gene>
    <name evidence="3" type="ORF">YC6258_04731</name>
</gene>
<feature type="domain" description="Core" evidence="2">
    <location>
        <begin position="13"/>
        <end position="113"/>
    </location>
</feature>
<dbReference type="Gene3D" id="2.60.300.12">
    <property type="entry name" value="HesB-like domain"/>
    <property type="match status" value="1"/>
</dbReference>
<proteinExistence type="inferred from homology"/>
<comment type="similarity">
    <text evidence="1">Belongs to the HesB/IscA family.</text>
</comment>
<dbReference type="OrthoDB" id="9801228at2"/>
<evidence type="ECO:0000256" key="1">
    <source>
        <dbReference type="ARBA" id="ARBA00006718"/>
    </source>
</evidence>
<dbReference type="Proteomes" id="UP000032266">
    <property type="component" value="Chromosome"/>
</dbReference>
<evidence type="ECO:0000313" key="3">
    <source>
        <dbReference type="EMBL" id="AJQ96763.1"/>
    </source>
</evidence>
<dbReference type="SUPFAM" id="SSF89360">
    <property type="entry name" value="HesB-like domain"/>
    <property type="match status" value="1"/>
</dbReference>
<dbReference type="InterPro" id="IPR050322">
    <property type="entry name" value="Fe-S_cluster_asmbl/transfer"/>
</dbReference>
<dbReference type="InterPro" id="IPR016092">
    <property type="entry name" value="ATAP"/>
</dbReference>
<sequence>MSVESYIPGKDTISVTQAAQRHFMKQLAGQHARAVRISVKESGCTGYVYVMDLVNEPGSEDMVLELEQGLKIFVDSKALPVIRGTEIDFGLDGVNQVVKFNNPNAKDFCGCGESFSIN</sequence>
<dbReference type="PANTHER" id="PTHR10072">
    <property type="entry name" value="IRON-SULFUR CLUSTER ASSEMBLY PROTEIN"/>
    <property type="match status" value="1"/>
</dbReference>
<evidence type="ECO:0000313" key="4">
    <source>
        <dbReference type="Proteomes" id="UP000032266"/>
    </source>
</evidence>
<dbReference type="GO" id="GO:0005829">
    <property type="term" value="C:cytosol"/>
    <property type="evidence" value="ECO:0007669"/>
    <property type="project" value="TreeGrafter"/>
</dbReference>
<dbReference type="InterPro" id="IPR000361">
    <property type="entry name" value="ATAP_core_dom"/>
</dbReference>
<dbReference type="EMBL" id="CP007142">
    <property type="protein sequence ID" value="AJQ96763.1"/>
    <property type="molecule type" value="Genomic_DNA"/>
</dbReference>
<dbReference type="RefSeq" id="WP_044618694.1">
    <property type="nucleotide sequence ID" value="NZ_CP007142.1"/>
</dbReference>
<dbReference type="PANTHER" id="PTHR10072:SF47">
    <property type="entry name" value="PROTEIN SUFA"/>
    <property type="match status" value="1"/>
</dbReference>
<dbReference type="AlphaFoldDB" id="A0A0C5VU09"/>
<evidence type="ECO:0000259" key="2">
    <source>
        <dbReference type="Pfam" id="PF01521"/>
    </source>
</evidence>
<dbReference type="InterPro" id="IPR035903">
    <property type="entry name" value="HesB-like_dom_sf"/>
</dbReference>
<dbReference type="Pfam" id="PF01521">
    <property type="entry name" value="Fe-S_biosyn"/>
    <property type="match status" value="1"/>
</dbReference>
<dbReference type="GO" id="GO:0051537">
    <property type="term" value="F:2 iron, 2 sulfur cluster binding"/>
    <property type="evidence" value="ECO:0007669"/>
    <property type="project" value="UniProtKB-ARBA"/>
</dbReference>
<accession>A0A0C5VU09</accession>
<dbReference type="NCBIfam" id="TIGR00049">
    <property type="entry name" value="iron-sulfur cluster assembly accessory protein"/>
    <property type="match status" value="1"/>
</dbReference>
<dbReference type="HOGENOM" id="CLU_069054_4_2_6"/>
<dbReference type="KEGG" id="gsn:YC6258_04731"/>